<evidence type="ECO:0000256" key="2">
    <source>
        <dbReference type="ARBA" id="ARBA00023125"/>
    </source>
</evidence>
<keyword evidence="2" id="KW-0238">DNA-binding</keyword>
<dbReference type="Pfam" id="PF12625">
    <property type="entry name" value="Arabinose_bd"/>
    <property type="match status" value="1"/>
</dbReference>
<sequence length="339" mass="38954">MKPYFDAETACLNSQSLLLPLIEMAMQRGVNSHQILKGSKLFYDDLIKSQKVLSFTQLNTVIENAIQLLPSDGLSFLLGQHWLFNQTNYSGQALLNCKNLMQMSRVVCLKQFTLCPLVFFIPYRCDSHTHYVFNLAIAMPPPKVSEFYFEMIAAKMNALCKWRFDFTNKILVKFPFSAPKHLEQYYAHLAVQYQFEHPYFCISIPNELLRVSQTTATPIMHHYYLQQANSTFEPVGFIQYVSKQLIKSPKCSSDAIAHSLNISSATLKRKLKHHNTSLQTLKDALAKQHAVINITERGYSNEQTALQLNFSDLTNFRRTFKRWTGMTPSQLRSTVALNT</sequence>
<gene>
    <name evidence="5" type="ORF">CWC19_11705</name>
</gene>
<dbReference type="Gene3D" id="1.10.10.60">
    <property type="entry name" value="Homeodomain-like"/>
    <property type="match status" value="1"/>
</dbReference>
<dbReference type="GO" id="GO:0000976">
    <property type="term" value="F:transcription cis-regulatory region binding"/>
    <property type="evidence" value="ECO:0007669"/>
    <property type="project" value="TreeGrafter"/>
</dbReference>
<dbReference type="EMBL" id="PNBX01000047">
    <property type="protein sequence ID" value="TMO67978.1"/>
    <property type="molecule type" value="Genomic_DNA"/>
</dbReference>
<proteinExistence type="predicted"/>
<dbReference type="PANTHER" id="PTHR47894">
    <property type="entry name" value="HTH-TYPE TRANSCRIPTIONAL REGULATOR GADX"/>
    <property type="match status" value="1"/>
</dbReference>
<dbReference type="PANTHER" id="PTHR47894:SF1">
    <property type="entry name" value="HTH-TYPE TRANSCRIPTIONAL REGULATOR VQSM"/>
    <property type="match status" value="1"/>
</dbReference>
<keyword evidence="3" id="KW-0804">Transcription</keyword>
<dbReference type="GO" id="GO:0005829">
    <property type="term" value="C:cytosol"/>
    <property type="evidence" value="ECO:0007669"/>
    <property type="project" value="TreeGrafter"/>
</dbReference>
<dbReference type="InterPro" id="IPR018060">
    <property type="entry name" value="HTH_AraC"/>
</dbReference>
<organism evidence="5 6">
    <name type="scientific">Pseudoalteromonas aurantia</name>
    <dbReference type="NCBI Taxonomy" id="43654"/>
    <lineage>
        <taxon>Bacteria</taxon>
        <taxon>Pseudomonadati</taxon>
        <taxon>Pseudomonadota</taxon>
        <taxon>Gammaproteobacteria</taxon>
        <taxon>Alteromonadales</taxon>
        <taxon>Pseudoalteromonadaceae</taxon>
        <taxon>Pseudoalteromonas</taxon>
    </lineage>
</organism>
<keyword evidence="1" id="KW-0805">Transcription regulation</keyword>
<feature type="domain" description="HTH araC/xylS-type" evidence="4">
    <location>
        <begin position="235"/>
        <end position="334"/>
    </location>
</feature>
<reference evidence="6" key="2">
    <citation type="submission" date="2019-06" db="EMBL/GenBank/DDBJ databases">
        <title>Co-occurence of chitin degradation, pigmentation and bioactivity in marine Pseudoalteromonas.</title>
        <authorList>
            <person name="Sonnenschein E.C."/>
            <person name="Bech P.K."/>
        </authorList>
    </citation>
    <scope>NUCLEOTIDE SEQUENCE [LARGE SCALE GENOMIC DNA]</scope>
    <source>
        <strain evidence="6">S3790</strain>
    </source>
</reference>
<reference evidence="5 6" key="1">
    <citation type="submission" date="2018-01" db="EMBL/GenBank/DDBJ databases">
        <authorList>
            <person name="Paulsen S."/>
            <person name="Gram L.K."/>
        </authorList>
    </citation>
    <scope>NUCLEOTIDE SEQUENCE [LARGE SCALE GENOMIC DNA]</scope>
    <source>
        <strain evidence="5 6">S3790</strain>
    </source>
</reference>
<dbReference type="SMART" id="SM00342">
    <property type="entry name" value="HTH_ARAC"/>
    <property type="match status" value="1"/>
</dbReference>
<dbReference type="RefSeq" id="WP_138592040.1">
    <property type="nucleotide sequence ID" value="NZ_PNBX01000047.1"/>
</dbReference>
<dbReference type="InterPro" id="IPR009057">
    <property type="entry name" value="Homeodomain-like_sf"/>
</dbReference>
<dbReference type="SUPFAM" id="SSF46689">
    <property type="entry name" value="Homeodomain-like"/>
    <property type="match status" value="1"/>
</dbReference>
<dbReference type="InterPro" id="IPR032687">
    <property type="entry name" value="AraC-type_N"/>
</dbReference>
<evidence type="ECO:0000259" key="4">
    <source>
        <dbReference type="PROSITE" id="PS01124"/>
    </source>
</evidence>
<evidence type="ECO:0000256" key="3">
    <source>
        <dbReference type="ARBA" id="ARBA00023163"/>
    </source>
</evidence>
<evidence type="ECO:0000313" key="6">
    <source>
        <dbReference type="Proteomes" id="UP000307217"/>
    </source>
</evidence>
<dbReference type="PROSITE" id="PS01124">
    <property type="entry name" value="HTH_ARAC_FAMILY_2"/>
    <property type="match status" value="1"/>
</dbReference>
<dbReference type="OrthoDB" id="5582699at2"/>
<accession>A0A5S3V8F2</accession>
<protein>
    <recommendedName>
        <fullName evidence="4">HTH araC/xylS-type domain-containing protein</fullName>
    </recommendedName>
</protein>
<dbReference type="Proteomes" id="UP000307217">
    <property type="component" value="Unassembled WGS sequence"/>
</dbReference>
<evidence type="ECO:0000313" key="5">
    <source>
        <dbReference type="EMBL" id="TMO67978.1"/>
    </source>
</evidence>
<name>A0A5S3V8F2_9GAMM</name>
<evidence type="ECO:0000256" key="1">
    <source>
        <dbReference type="ARBA" id="ARBA00023015"/>
    </source>
</evidence>
<dbReference type="GO" id="GO:0003700">
    <property type="term" value="F:DNA-binding transcription factor activity"/>
    <property type="evidence" value="ECO:0007669"/>
    <property type="project" value="InterPro"/>
</dbReference>
<dbReference type="Pfam" id="PF12833">
    <property type="entry name" value="HTH_18"/>
    <property type="match status" value="1"/>
</dbReference>
<dbReference type="AlphaFoldDB" id="A0A5S3V8F2"/>
<comment type="caution">
    <text evidence="5">The sequence shown here is derived from an EMBL/GenBank/DDBJ whole genome shotgun (WGS) entry which is preliminary data.</text>
</comment>